<evidence type="ECO:0000256" key="1">
    <source>
        <dbReference type="SAM" id="MobiDB-lite"/>
    </source>
</evidence>
<feature type="signal peptide" evidence="2">
    <location>
        <begin position="1"/>
        <end position="19"/>
    </location>
</feature>
<dbReference type="STRING" id="62324.A0A182RM15"/>
<feature type="region of interest" description="Disordered" evidence="1">
    <location>
        <begin position="160"/>
        <end position="221"/>
    </location>
</feature>
<evidence type="ECO:0000313" key="3">
    <source>
        <dbReference type="EnsemblMetazoa" id="AFUN007287-PA"/>
    </source>
</evidence>
<protein>
    <submittedName>
        <fullName evidence="3">Uncharacterized protein</fullName>
    </submittedName>
</protein>
<dbReference type="AlphaFoldDB" id="A0A182RM15"/>
<feature type="chain" id="PRO_5008134643" evidence="2">
    <location>
        <begin position="20"/>
        <end position="394"/>
    </location>
</feature>
<accession>A0A182RM15</accession>
<evidence type="ECO:0000256" key="2">
    <source>
        <dbReference type="SAM" id="SignalP"/>
    </source>
</evidence>
<organism evidence="3">
    <name type="scientific">Anopheles funestus</name>
    <name type="common">African malaria mosquito</name>
    <dbReference type="NCBI Taxonomy" id="62324"/>
    <lineage>
        <taxon>Eukaryota</taxon>
        <taxon>Metazoa</taxon>
        <taxon>Ecdysozoa</taxon>
        <taxon>Arthropoda</taxon>
        <taxon>Hexapoda</taxon>
        <taxon>Insecta</taxon>
        <taxon>Pterygota</taxon>
        <taxon>Neoptera</taxon>
        <taxon>Endopterygota</taxon>
        <taxon>Diptera</taxon>
        <taxon>Nematocera</taxon>
        <taxon>Culicoidea</taxon>
        <taxon>Culicidae</taxon>
        <taxon>Anophelinae</taxon>
        <taxon>Anopheles</taxon>
    </lineage>
</organism>
<name>A0A182RM15_ANOFN</name>
<dbReference type="VEuPathDB" id="VectorBase:AFUN007287"/>
<feature type="region of interest" description="Disordered" evidence="1">
    <location>
        <begin position="361"/>
        <end position="381"/>
    </location>
</feature>
<keyword evidence="2" id="KW-0732">Signal</keyword>
<proteinExistence type="predicted"/>
<dbReference type="VEuPathDB" id="VectorBase:AFUN2_005238"/>
<dbReference type="EnsemblMetazoa" id="AFUN007287-RA">
    <property type="protein sequence ID" value="AFUN007287-PA"/>
    <property type="gene ID" value="AFUN007287"/>
</dbReference>
<sequence>MQILKVLLVVLVVVNLTTGLFFPKKKTVYVHHPPPVYQQPAVQQHTYSYYYQPIPYYYYEPVPVVPVVPVAPVAPVAPAKPSVPFTPPPVAVRPVPCTKPSHVTHLSRKQALPVFEPVKFTGKTKNVEIVPSMGFHMGTKTDVIEVYKSQGKYIQLPPETVTNTDTKRVPNRRTKTSKPPPKLIAKPSAKPSARPGARLTGRPTKLTAKVGGKKKSPVKTTTIQLSGDSATSNAVAAVEPRAAPSLVDTASTGFIDQNSQAIESGAIPIDVRTVGDDFKLEGVTLPVNGEFSAAENAFTTVPFDAPLPDGLLNAKVLEQGSASIATSGLADESNSAPVDALTFPEVQQLLNELLKHEEFDEKRLERASRSSDDAEATKTVEIDPQVSYSRVVRQ</sequence>
<reference evidence="3" key="1">
    <citation type="submission" date="2020-05" db="UniProtKB">
        <authorList>
            <consortium name="EnsemblMetazoa"/>
        </authorList>
    </citation>
    <scope>IDENTIFICATION</scope>
    <source>
        <strain evidence="3">FUMOZ</strain>
    </source>
</reference>